<feature type="region of interest" description="Disordered" evidence="1">
    <location>
        <begin position="17"/>
        <end position="57"/>
    </location>
</feature>
<dbReference type="OrthoDB" id="9799867at2"/>
<feature type="compositionally biased region" description="Basic and acidic residues" evidence="1">
    <location>
        <begin position="44"/>
        <end position="57"/>
    </location>
</feature>
<dbReference type="STRING" id="1123285.SAMN05660235_02198"/>
<dbReference type="InterPro" id="IPR035924">
    <property type="entry name" value="FlaG-like_sf"/>
</dbReference>
<dbReference type="Proteomes" id="UP000243333">
    <property type="component" value="Unassembled WGS sequence"/>
</dbReference>
<dbReference type="PANTHER" id="PTHR37166:SF1">
    <property type="entry name" value="PROTEIN FLAG"/>
    <property type="match status" value="1"/>
</dbReference>
<keyword evidence="2" id="KW-0282">Flagellum</keyword>
<dbReference type="RefSeq" id="WP_093690825.1">
    <property type="nucleotide sequence ID" value="NZ_FNBU01000018.1"/>
</dbReference>
<evidence type="ECO:0000313" key="3">
    <source>
        <dbReference type="Proteomes" id="UP000243333"/>
    </source>
</evidence>
<evidence type="ECO:0000313" key="2">
    <source>
        <dbReference type="EMBL" id="SDF62264.1"/>
    </source>
</evidence>
<keyword evidence="2" id="KW-0969">Cilium</keyword>
<keyword evidence="2" id="KW-0966">Cell projection</keyword>
<protein>
    <submittedName>
        <fullName evidence="2">Flagellar protein FlaG</fullName>
    </submittedName>
</protein>
<dbReference type="InterPro" id="IPR005186">
    <property type="entry name" value="FlaG"/>
</dbReference>
<name>A0A1G7MKS6_9FIRM</name>
<keyword evidence="3" id="KW-1185">Reference proteome</keyword>
<dbReference type="AlphaFoldDB" id="A0A1G7MKS6"/>
<accession>A0A1G7MKS6</accession>
<reference evidence="3" key="1">
    <citation type="submission" date="2016-10" db="EMBL/GenBank/DDBJ databases">
        <authorList>
            <person name="Varghese N."/>
            <person name="Submissions S."/>
        </authorList>
    </citation>
    <scope>NUCLEOTIDE SEQUENCE [LARGE SCALE GENOMIC DNA]</scope>
    <source>
        <strain evidence="3">DSM 23256</strain>
    </source>
</reference>
<dbReference type="EMBL" id="FNBU01000018">
    <property type="protein sequence ID" value="SDF62264.1"/>
    <property type="molecule type" value="Genomic_DNA"/>
</dbReference>
<dbReference type="Gene3D" id="3.30.160.170">
    <property type="entry name" value="FlaG-like"/>
    <property type="match status" value="1"/>
</dbReference>
<organism evidence="2 3">
    <name type="scientific">Sporolituus thermophilus DSM 23256</name>
    <dbReference type="NCBI Taxonomy" id="1123285"/>
    <lineage>
        <taxon>Bacteria</taxon>
        <taxon>Bacillati</taxon>
        <taxon>Bacillota</taxon>
        <taxon>Negativicutes</taxon>
        <taxon>Selenomonadales</taxon>
        <taxon>Sporomusaceae</taxon>
        <taxon>Sporolituus</taxon>
    </lineage>
</organism>
<dbReference type="PANTHER" id="PTHR37166">
    <property type="entry name" value="PROTEIN FLAG"/>
    <property type="match status" value="1"/>
</dbReference>
<dbReference type="Pfam" id="PF03646">
    <property type="entry name" value="FlaG"/>
    <property type="match status" value="1"/>
</dbReference>
<dbReference type="SUPFAM" id="SSF160214">
    <property type="entry name" value="FlaG-like"/>
    <property type="match status" value="1"/>
</dbReference>
<evidence type="ECO:0000256" key="1">
    <source>
        <dbReference type="SAM" id="MobiDB-lite"/>
    </source>
</evidence>
<gene>
    <name evidence="2" type="ORF">SAMN05660235_02198</name>
</gene>
<feature type="compositionally biased region" description="Low complexity" evidence="1">
    <location>
        <begin position="20"/>
        <end position="38"/>
    </location>
</feature>
<sequence>MEVTVKPIDKVAVLTSQRVAPGENAPKAEAAPKADQAGSQARPAETDQEKKQLSRDELSEITQEMNKFMQMLNTNIQFALHEKTQRLMVQVVDMKEQKVLKEFPPHELLDTIAKIRDYVGFLLDKRA</sequence>
<proteinExistence type="predicted"/>